<evidence type="ECO:0000313" key="6">
    <source>
        <dbReference type="EMBL" id="VFT79264.1"/>
    </source>
</evidence>
<dbReference type="InterPro" id="IPR029055">
    <property type="entry name" value="Ntn_hydrolases_N"/>
</dbReference>
<accession>A0A485KBT5</accession>
<gene>
    <name evidence="6" type="primary">Aste57867_2060</name>
    <name evidence="5" type="ORF">As57867_002056</name>
    <name evidence="6" type="ORF">ASTE57867_2060</name>
</gene>
<keyword evidence="7" id="KW-1185">Reference proteome</keyword>
<dbReference type="OrthoDB" id="63199at2759"/>
<keyword evidence="2" id="KW-0378">Hydrolase</keyword>
<protein>
    <submittedName>
        <fullName evidence="6">Aste57867_2060 protein</fullName>
    </submittedName>
</protein>
<dbReference type="GO" id="GO:0016787">
    <property type="term" value="F:hydrolase activity"/>
    <property type="evidence" value="ECO:0007669"/>
    <property type="project" value="UniProtKB-KW"/>
</dbReference>
<evidence type="ECO:0000313" key="5">
    <source>
        <dbReference type="EMBL" id="KAF0717829.1"/>
    </source>
</evidence>
<dbReference type="EMBL" id="CAADRA010000211">
    <property type="protein sequence ID" value="VFT79264.1"/>
    <property type="molecule type" value="Genomic_DNA"/>
</dbReference>
<evidence type="ECO:0000313" key="7">
    <source>
        <dbReference type="Proteomes" id="UP000332933"/>
    </source>
</evidence>
<reference evidence="6 7" key="1">
    <citation type="submission" date="2019-03" db="EMBL/GenBank/DDBJ databases">
        <authorList>
            <person name="Gaulin E."/>
            <person name="Dumas B."/>
        </authorList>
    </citation>
    <scope>NUCLEOTIDE SEQUENCE [LARGE SCALE GENOMIC DNA]</scope>
    <source>
        <strain evidence="6">CBS 568.67</strain>
    </source>
</reference>
<evidence type="ECO:0000259" key="4">
    <source>
        <dbReference type="Pfam" id="PF02275"/>
    </source>
</evidence>
<reference evidence="5" key="2">
    <citation type="submission" date="2019-06" db="EMBL/GenBank/DDBJ databases">
        <title>Genomics analysis of Aphanomyces spp. identifies a new class of oomycete effector associated with host adaptation.</title>
        <authorList>
            <person name="Gaulin E."/>
        </authorList>
    </citation>
    <scope>NUCLEOTIDE SEQUENCE</scope>
    <source>
        <strain evidence="5">CBS 578.67</strain>
    </source>
</reference>
<evidence type="ECO:0000256" key="1">
    <source>
        <dbReference type="ARBA" id="ARBA00006625"/>
    </source>
</evidence>
<organism evidence="6 7">
    <name type="scientific">Aphanomyces stellatus</name>
    <dbReference type="NCBI Taxonomy" id="120398"/>
    <lineage>
        <taxon>Eukaryota</taxon>
        <taxon>Sar</taxon>
        <taxon>Stramenopiles</taxon>
        <taxon>Oomycota</taxon>
        <taxon>Saprolegniomycetes</taxon>
        <taxon>Saprolegniales</taxon>
        <taxon>Verrucalvaceae</taxon>
        <taxon>Aphanomyces</taxon>
    </lineage>
</organism>
<evidence type="ECO:0000256" key="2">
    <source>
        <dbReference type="ARBA" id="ARBA00022801"/>
    </source>
</evidence>
<feature type="chain" id="PRO_5033436727" evidence="3">
    <location>
        <begin position="17"/>
        <end position="300"/>
    </location>
</feature>
<dbReference type="Proteomes" id="UP000332933">
    <property type="component" value="Unassembled WGS sequence"/>
</dbReference>
<dbReference type="Pfam" id="PF02275">
    <property type="entry name" value="CBAH"/>
    <property type="match status" value="1"/>
</dbReference>
<name>A0A485KBT5_9STRA</name>
<proteinExistence type="inferred from homology"/>
<dbReference type="InterPro" id="IPR029132">
    <property type="entry name" value="CBAH/NAAA_C"/>
</dbReference>
<dbReference type="InterPro" id="IPR052193">
    <property type="entry name" value="Peptidase_C59"/>
</dbReference>
<feature type="signal peptide" evidence="3">
    <location>
        <begin position="1"/>
        <end position="16"/>
    </location>
</feature>
<dbReference type="SUPFAM" id="SSF56235">
    <property type="entry name" value="N-terminal nucleophile aminohydrolases (Ntn hydrolases)"/>
    <property type="match status" value="1"/>
</dbReference>
<dbReference type="PANTHER" id="PTHR35527:SF2">
    <property type="entry name" value="HYDROLASE"/>
    <property type="match status" value="1"/>
</dbReference>
<comment type="similarity">
    <text evidence="1">Belongs to the peptidase C59 family.</text>
</comment>
<dbReference type="AlphaFoldDB" id="A0A485KBT5"/>
<evidence type="ECO:0000256" key="3">
    <source>
        <dbReference type="SAM" id="SignalP"/>
    </source>
</evidence>
<dbReference type="EMBL" id="VJMH01000211">
    <property type="protein sequence ID" value="KAF0717829.1"/>
    <property type="molecule type" value="Genomic_DNA"/>
</dbReference>
<dbReference type="Gene3D" id="3.60.60.10">
    <property type="entry name" value="Penicillin V Acylase, Chain A"/>
    <property type="match status" value="1"/>
</dbReference>
<sequence>MPTFAFCPLFVAAARACSDFLLNTTTNQVMSARAMHFPSDLHFAVEIVPRHTLVQDMIAAKCPDCPDVAWRTTYGFVAINAFGLNAATDGLNEKGLSAGFLMLELSNYPRLNVSDARPIVASLVAYILSNVATADQVMDGLKRIQVDQFDMAVLGLLPRAANLDKPLDLHLPIHDASGHSIVVECLNGTLNVYDNPNGVLTNEPLFEEQRLLVQALHSTQHDMVFDGGYDPIERFQRLTILNRHAHSLPSSSRATPDQAPFAAAVRTINTVAIPTAYVDNPMQYTVVQGHVNRRALFQHK</sequence>
<dbReference type="PANTHER" id="PTHR35527">
    <property type="entry name" value="CHOLOYLGLYCINE HYDROLASE"/>
    <property type="match status" value="1"/>
</dbReference>
<keyword evidence="3" id="KW-0732">Signal</keyword>
<feature type="domain" description="Choloylglycine hydrolase/NAAA C-terminal" evidence="4">
    <location>
        <begin position="17"/>
        <end position="211"/>
    </location>
</feature>